<feature type="non-terminal residue" evidence="1">
    <location>
        <position position="104"/>
    </location>
</feature>
<dbReference type="EMBL" id="JBDQQU010000101">
    <property type="protein sequence ID" value="MEO3956610.1"/>
    <property type="molecule type" value="Genomic_DNA"/>
</dbReference>
<keyword evidence="2" id="KW-1185">Reference proteome</keyword>
<evidence type="ECO:0000313" key="2">
    <source>
        <dbReference type="Proteomes" id="UP001438292"/>
    </source>
</evidence>
<comment type="caution">
    <text evidence="1">The sequence shown here is derived from an EMBL/GenBank/DDBJ whole genome shotgun (WGS) entry which is preliminary data.</text>
</comment>
<evidence type="ECO:0000313" key="1">
    <source>
        <dbReference type="EMBL" id="MEO3956610.1"/>
    </source>
</evidence>
<dbReference type="RefSeq" id="WP_347787915.1">
    <property type="nucleotide sequence ID" value="NZ_JBDQQU010000101.1"/>
</dbReference>
<organism evidence="1 2">
    <name type="scientific">Chromobacterium piscinae</name>
    <dbReference type="NCBI Taxonomy" id="686831"/>
    <lineage>
        <taxon>Bacteria</taxon>
        <taxon>Pseudomonadati</taxon>
        <taxon>Pseudomonadota</taxon>
        <taxon>Betaproteobacteria</taxon>
        <taxon>Neisseriales</taxon>
        <taxon>Chromobacteriaceae</taxon>
        <taxon>Chromobacterium</taxon>
    </lineage>
</organism>
<sequence>KIIEPMVSSLSPDHAEAMQILQANSGNQQKKTMSWQTLSEQLVGSVDLADRMRGSFKELSGLDLTKQQFADFCLYSEFGRRPKNAWTLESLGLVAIHYPFIDKV</sequence>
<proteinExistence type="predicted"/>
<name>A0ABV0H932_9NEIS</name>
<dbReference type="Proteomes" id="UP001438292">
    <property type="component" value="Unassembled WGS sequence"/>
</dbReference>
<reference evidence="1 2" key="1">
    <citation type="submission" date="2024-05" db="EMBL/GenBank/DDBJ databases">
        <authorList>
            <person name="De Oliveira J.P."/>
            <person name="Noriler S.A."/>
            <person name="De Oliveira A.G."/>
            <person name="Sipoli D.S."/>
        </authorList>
    </citation>
    <scope>NUCLEOTIDE SEQUENCE [LARGE SCALE GENOMIC DNA]</scope>
    <source>
        <strain evidence="1 2">LABIM186</strain>
    </source>
</reference>
<feature type="non-terminal residue" evidence="1">
    <location>
        <position position="1"/>
    </location>
</feature>
<accession>A0ABV0H932</accession>
<gene>
    <name evidence="1" type="ORF">ABH309_19400</name>
</gene>
<protein>
    <submittedName>
        <fullName evidence="1">Uncharacterized protein</fullName>
    </submittedName>
</protein>